<gene>
    <name evidence="1" type="ORF">FHS27_001560</name>
</gene>
<name>A0A7W5DWC0_9BACT</name>
<dbReference type="PANTHER" id="PTHR48098">
    <property type="entry name" value="ENTEROCHELIN ESTERASE-RELATED"/>
    <property type="match status" value="1"/>
</dbReference>
<dbReference type="InterPro" id="IPR050583">
    <property type="entry name" value="Mycobacterial_A85_antigen"/>
</dbReference>
<dbReference type="SUPFAM" id="SSF53474">
    <property type="entry name" value="alpha/beta-Hydrolases"/>
    <property type="match status" value="1"/>
</dbReference>
<evidence type="ECO:0000313" key="2">
    <source>
        <dbReference type="Proteomes" id="UP000536179"/>
    </source>
</evidence>
<accession>A0A7W5DWC0</accession>
<keyword evidence="2" id="KW-1185">Reference proteome</keyword>
<organism evidence="1 2">
    <name type="scientific">Aporhodopirellula rubra</name>
    <dbReference type="NCBI Taxonomy" id="980271"/>
    <lineage>
        <taxon>Bacteria</taxon>
        <taxon>Pseudomonadati</taxon>
        <taxon>Planctomycetota</taxon>
        <taxon>Planctomycetia</taxon>
        <taxon>Pirellulales</taxon>
        <taxon>Pirellulaceae</taxon>
        <taxon>Aporhodopirellula</taxon>
    </lineage>
</organism>
<sequence>MISITRRIDHFLSRSHTICTATLVATLLVAATPTNGQSLENASGKIGSGDFVVGPEYSIDPDLTDRGNPKGKSFEFKMRLADSKIFRGDDLTLDPKKKVRTHRRIFVYVPAEYRDGTPAPFVVMHDGPNRMDLVRNALDNLTIADDPARRLPAFVVIAVENGGDDSYGSQRGLEYDTMSDRLARFIHEEVLPAIANHADIKKTFPKFALTQDPWGRAAMGCSSGGAAALTMGWFRPDLFRRLITYSGTFVDQQDHDAPEEADYPLGAWEYHSGMKLIENSEKKPLRIFTHVAENDLRHQDSEETYHNWVMANRRTAAALKAKGYDYRFVFSRASKHCERKVFEATLADTLVWMWQDYEPK</sequence>
<dbReference type="Gene3D" id="3.40.50.1820">
    <property type="entry name" value="alpha/beta hydrolase"/>
    <property type="match status" value="1"/>
</dbReference>
<dbReference type="Proteomes" id="UP000536179">
    <property type="component" value="Unassembled WGS sequence"/>
</dbReference>
<dbReference type="PANTHER" id="PTHR48098:SF3">
    <property type="entry name" value="IRON(III) ENTEROBACTIN ESTERASE"/>
    <property type="match status" value="1"/>
</dbReference>
<dbReference type="EMBL" id="JACHXU010000004">
    <property type="protein sequence ID" value="MBB3205756.1"/>
    <property type="molecule type" value="Genomic_DNA"/>
</dbReference>
<evidence type="ECO:0000313" key="1">
    <source>
        <dbReference type="EMBL" id="MBB3205756.1"/>
    </source>
</evidence>
<reference evidence="1 2" key="1">
    <citation type="submission" date="2020-08" db="EMBL/GenBank/DDBJ databases">
        <title>Genomic Encyclopedia of Type Strains, Phase III (KMG-III): the genomes of soil and plant-associated and newly described type strains.</title>
        <authorList>
            <person name="Whitman W."/>
        </authorList>
    </citation>
    <scope>NUCLEOTIDE SEQUENCE [LARGE SCALE GENOMIC DNA]</scope>
    <source>
        <strain evidence="1 2">CECT 8075</strain>
    </source>
</reference>
<dbReference type="InterPro" id="IPR000801">
    <property type="entry name" value="Esterase-like"/>
</dbReference>
<dbReference type="RefSeq" id="WP_246419241.1">
    <property type="nucleotide sequence ID" value="NZ_JACHXU010000004.1"/>
</dbReference>
<protein>
    <submittedName>
        <fullName evidence="1">Enterochelin esterase-like enzyme</fullName>
    </submittedName>
</protein>
<dbReference type="InterPro" id="IPR029058">
    <property type="entry name" value="AB_hydrolase_fold"/>
</dbReference>
<comment type="caution">
    <text evidence="1">The sequence shown here is derived from an EMBL/GenBank/DDBJ whole genome shotgun (WGS) entry which is preliminary data.</text>
</comment>
<dbReference type="AlphaFoldDB" id="A0A7W5DWC0"/>
<proteinExistence type="predicted"/>
<dbReference type="Pfam" id="PF00756">
    <property type="entry name" value="Esterase"/>
    <property type="match status" value="1"/>
</dbReference>